<dbReference type="PANTHER" id="PTHR43308:SF5">
    <property type="entry name" value="S-LAYER PROTEIN _ PEPTIDOGLYCAN ENDO-BETA-N-ACETYLGLUCOSAMINIDASE"/>
    <property type="match status" value="1"/>
</dbReference>
<feature type="domain" description="SLH" evidence="2">
    <location>
        <begin position="162"/>
        <end position="225"/>
    </location>
</feature>
<keyword evidence="1" id="KW-0732">Signal</keyword>
<keyword evidence="4" id="KW-1185">Reference proteome</keyword>
<dbReference type="Pfam" id="PF00395">
    <property type="entry name" value="SLH"/>
    <property type="match status" value="3"/>
</dbReference>
<dbReference type="RefSeq" id="WP_236286667.1">
    <property type="nucleotide sequence ID" value="NZ_CAKMMW010000004.1"/>
</dbReference>
<feature type="domain" description="SLH" evidence="2">
    <location>
        <begin position="289"/>
        <end position="350"/>
    </location>
</feature>
<evidence type="ECO:0000259" key="2">
    <source>
        <dbReference type="PROSITE" id="PS51272"/>
    </source>
</evidence>
<feature type="domain" description="SLH" evidence="2">
    <location>
        <begin position="226"/>
        <end position="284"/>
    </location>
</feature>
<protein>
    <recommendedName>
        <fullName evidence="2">SLH domain-containing protein</fullName>
    </recommendedName>
</protein>
<dbReference type="Proteomes" id="UP000838821">
    <property type="component" value="Unassembled WGS sequence"/>
</dbReference>
<sequence>MKFHKWFVACLMLITTTSAVLPSAFAATETTTPSYTLSLSNPSPSKGEKVEVLIKGHELKDLYAYELNVDFDPSLLTLKTATTQIPGFSVPFVVKDNHIQLAHTRVGKVDGDSGDQILYTLTFEAIGQGKAEMSISKVKSVDSHLASTNQQPDAKAEFRIDSSLPFDDLDDFSWAEEAIAFLAGKGVVNGTGNRVFSPELPVSRADYVVLLMRALNLKGAAGAHFADVEQGKYYEEAINTARDLGIVEGDESNRFHPQASVTREDMMVLTERALAKVTKITSQQDAAALQPFNDVSDISDYALNSVSTLIKLGLVHGYGDGIHPKDSTNRAQAAMLIYNMLKTPDLLPKK</sequence>
<comment type="caution">
    <text evidence="3">The sequence shown here is derived from an EMBL/GenBank/DDBJ whole genome shotgun (WGS) entry which is preliminary data.</text>
</comment>
<gene>
    <name evidence="3" type="ORF">PAECIP111891_01968</name>
</gene>
<dbReference type="CDD" id="cd08547">
    <property type="entry name" value="Type_II_cohesin"/>
    <property type="match status" value="1"/>
</dbReference>
<dbReference type="Gene3D" id="2.60.40.680">
    <property type="match status" value="1"/>
</dbReference>
<feature type="signal peptide" evidence="1">
    <location>
        <begin position="1"/>
        <end position="26"/>
    </location>
</feature>
<feature type="chain" id="PRO_5047002886" description="SLH domain-containing protein" evidence="1">
    <location>
        <begin position="27"/>
        <end position="350"/>
    </location>
</feature>
<accession>A0ABN8GE62</accession>
<reference evidence="3" key="1">
    <citation type="submission" date="2022-01" db="EMBL/GenBank/DDBJ databases">
        <authorList>
            <person name="Criscuolo A."/>
        </authorList>
    </citation>
    <scope>NUCLEOTIDE SEQUENCE</scope>
    <source>
        <strain evidence="3">CIP111891</strain>
    </source>
</reference>
<evidence type="ECO:0000256" key="1">
    <source>
        <dbReference type="SAM" id="SignalP"/>
    </source>
</evidence>
<dbReference type="InterPro" id="IPR008965">
    <property type="entry name" value="CBM2/CBM3_carb-bd_dom_sf"/>
</dbReference>
<proteinExistence type="predicted"/>
<dbReference type="Pfam" id="PF00963">
    <property type="entry name" value="Cohesin"/>
    <property type="match status" value="1"/>
</dbReference>
<dbReference type="InterPro" id="IPR001119">
    <property type="entry name" value="SLH_dom"/>
</dbReference>
<dbReference type="SUPFAM" id="SSF49384">
    <property type="entry name" value="Carbohydrate-binding domain"/>
    <property type="match status" value="1"/>
</dbReference>
<dbReference type="InterPro" id="IPR002102">
    <property type="entry name" value="Cohesin_dom"/>
</dbReference>
<evidence type="ECO:0000313" key="4">
    <source>
        <dbReference type="Proteomes" id="UP000838821"/>
    </source>
</evidence>
<dbReference type="PANTHER" id="PTHR43308">
    <property type="entry name" value="OUTER MEMBRANE PROTEIN ALPHA-RELATED"/>
    <property type="match status" value="1"/>
</dbReference>
<dbReference type="EMBL" id="CAKMMW010000004">
    <property type="protein sequence ID" value="CAH1202127.1"/>
    <property type="molecule type" value="Genomic_DNA"/>
</dbReference>
<dbReference type="PROSITE" id="PS51272">
    <property type="entry name" value="SLH"/>
    <property type="match status" value="3"/>
</dbReference>
<dbReference type="InterPro" id="IPR051465">
    <property type="entry name" value="Cell_Envelope_Struct_Comp"/>
</dbReference>
<evidence type="ECO:0000313" key="3">
    <source>
        <dbReference type="EMBL" id="CAH1202127.1"/>
    </source>
</evidence>
<name>A0ABN8GE62_9BACL</name>
<organism evidence="3 4">
    <name type="scientific">Paenibacillus allorhizoplanae</name>
    <dbReference type="NCBI Taxonomy" id="2905648"/>
    <lineage>
        <taxon>Bacteria</taxon>
        <taxon>Bacillati</taxon>
        <taxon>Bacillota</taxon>
        <taxon>Bacilli</taxon>
        <taxon>Bacillales</taxon>
        <taxon>Paenibacillaceae</taxon>
        <taxon>Paenibacillus</taxon>
    </lineage>
</organism>